<feature type="region of interest" description="Disordered" evidence="1">
    <location>
        <begin position="28"/>
        <end position="94"/>
    </location>
</feature>
<feature type="compositionally biased region" description="Polar residues" evidence="1">
    <location>
        <begin position="28"/>
        <end position="46"/>
    </location>
</feature>
<evidence type="ECO:0000256" key="1">
    <source>
        <dbReference type="SAM" id="MobiDB-lite"/>
    </source>
</evidence>
<name>A0ABR1J2L0_9AGAR</name>
<feature type="region of interest" description="Disordered" evidence="1">
    <location>
        <begin position="190"/>
        <end position="243"/>
    </location>
</feature>
<feature type="compositionally biased region" description="Basic and acidic residues" evidence="1">
    <location>
        <begin position="48"/>
        <end position="64"/>
    </location>
</feature>
<evidence type="ECO:0000313" key="3">
    <source>
        <dbReference type="Proteomes" id="UP001498398"/>
    </source>
</evidence>
<feature type="compositionally biased region" description="Polar residues" evidence="1">
    <location>
        <begin position="67"/>
        <end position="83"/>
    </location>
</feature>
<sequence length="243" mass="27170">MASHTSHWFQNAHSNTFTGNTFKDVSGDDTQIVNNGRNVPQSPSYQKTHHDNWTWNHIKNDNRHANGVNNGSHGTVNFGTNPTAPDPIPKADSMRTSTPMFQQPLNQRSPHQDRSSIMPTNTRELGHEISDFLHSPGQQVNLRDASLLPYYQVHPHHSYSSLPPSSDVDPNYIQRAIAAPHNHISPTIHYSDSQGGPDEGYIGGEDQINDSDQETGYHLNIPPQIPYHSKPVSSTTQFSSRQR</sequence>
<evidence type="ECO:0000313" key="2">
    <source>
        <dbReference type="EMBL" id="KAK7444333.1"/>
    </source>
</evidence>
<gene>
    <name evidence="2" type="ORF">VKT23_015345</name>
</gene>
<organism evidence="2 3">
    <name type="scientific">Marasmiellus scandens</name>
    <dbReference type="NCBI Taxonomy" id="2682957"/>
    <lineage>
        <taxon>Eukaryota</taxon>
        <taxon>Fungi</taxon>
        <taxon>Dikarya</taxon>
        <taxon>Basidiomycota</taxon>
        <taxon>Agaricomycotina</taxon>
        <taxon>Agaricomycetes</taxon>
        <taxon>Agaricomycetidae</taxon>
        <taxon>Agaricales</taxon>
        <taxon>Marasmiineae</taxon>
        <taxon>Omphalotaceae</taxon>
        <taxon>Marasmiellus</taxon>
    </lineage>
</organism>
<protein>
    <submittedName>
        <fullName evidence="2">Uncharacterized protein</fullName>
    </submittedName>
</protein>
<feature type="compositionally biased region" description="Polar residues" evidence="1">
    <location>
        <begin position="231"/>
        <end position="243"/>
    </location>
</feature>
<dbReference type="EMBL" id="JBANRG010000051">
    <property type="protein sequence ID" value="KAK7444333.1"/>
    <property type="molecule type" value="Genomic_DNA"/>
</dbReference>
<comment type="caution">
    <text evidence="2">The sequence shown here is derived from an EMBL/GenBank/DDBJ whole genome shotgun (WGS) entry which is preliminary data.</text>
</comment>
<keyword evidence="3" id="KW-1185">Reference proteome</keyword>
<dbReference type="Proteomes" id="UP001498398">
    <property type="component" value="Unassembled WGS sequence"/>
</dbReference>
<proteinExistence type="predicted"/>
<reference evidence="2 3" key="1">
    <citation type="submission" date="2024-01" db="EMBL/GenBank/DDBJ databases">
        <title>A draft genome for the cacao thread blight pathogen Marasmiellus scandens.</title>
        <authorList>
            <person name="Baruah I.K."/>
            <person name="Leung J."/>
            <person name="Bukari Y."/>
            <person name="Amoako-Attah I."/>
            <person name="Meinhardt L.W."/>
            <person name="Bailey B.A."/>
            <person name="Cohen S.P."/>
        </authorList>
    </citation>
    <scope>NUCLEOTIDE SEQUENCE [LARGE SCALE GENOMIC DNA]</scope>
    <source>
        <strain evidence="2 3">GH-19</strain>
    </source>
</reference>
<accession>A0ABR1J2L0</accession>